<dbReference type="InterPro" id="IPR045621">
    <property type="entry name" value="BPD_transp_1_N"/>
</dbReference>
<dbReference type="PROSITE" id="PS50928">
    <property type="entry name" value="ABC_TM1"/>
    <property type="match status" value="1"/>
</dbReference>
<feature type="transmembrane region" description="Helical" evidence="7">
    <location>
        <begin position="99"/>
        <end position="119"/>
    </location>
</feature>
<evidence type="ECO:0000256" key="1">
    <source>
        <dbReference type="ARBA" id="ARBA00004651"/>
    </source>
</evidence>
<dbReference type="RefSeq" id="WP_270453844.1">
    <property type="nucleotide sequence ID" value="NZ_JADPIE010000004.1"/>
</dbReference>
<evidence type="ECO:0000256" key="7">
    <source>
        <dbReference type="RuleBase" id="RU363032"/>
    </source>
</evidence>
<accession>A0A931F7Q1</accession>
<keyword evidence="10" id="KW-1185">Reference proteome</keyword>
<dbReference type="AlphaFoldDB" id="A0A931F7Q1"/>
<dbReference type="SUPFAM" id="SSF161098">
    <property type="entry name" value="MetI-like"/>
    <property type="match status" value="1"/>
</dbReference>
<dbReference type="Pfam" id="PF19300">
    <property type="entry name" value="BPD_transp_1_N"/>
    <property type="match status" value="1"/>
</dbReference>
<keyword evidence="4 7" id="KW-0812">Transmembrane</keyword>
<keyword evidence="6 7" id="KW-0472">Membrane</keyword>
<feature type="domain" description="ABC transmembrane type-1" evidence="8">
    <location>
        <begin position="95"/>
        <end position="299"/>
    </location>
</feature>
<feature type="transmembrane region" description="Helical" evidence="7">
    <location>
        <begin position="131"/>
        <end position="157"/>
    </location>
</feature>
<evidence type="ECO:0000256" key="3">
    <source>
        <dbReference type="ARBA" id="ARBA00022475"/>
    </source>
</evidence>
<dbReference type="Gene3D" id="1.10.3720.10">
    <property type="entry name" value="MetI-like"/>
    <property type="match status" value="1"/>
</dbReference>
<keyword evidence="2 7" id="KW-0813">Transport</keyword>
<reference evidence="9" key="1">
    <citation type="submission" date="2020-11" db="EMBL/GenBank/DDBJ databases">
        <title>Halonatronomonas betainensis gen. nov., sp. nov. a novel haloalkaliphilic representative of the family Halanaerobiacae capable of betaine degradation.</title>
        <authorList>
            <person name="Boltyanskaya Y."/>
            <person name="Kevbrin V."/>
            <person name="Detkova E."/>
            <person name="Grouzdev D.S."/>
            <person name="Koziaeva V."/>
            <person name="Zhilina T."/>
        </authorList>
    </citation>
    <scope>NUCLEOTIDE SEQUENCE</scope>
    <source>
        <strain evidence="9">Z-7014</strain>
    </source>
</reference>
<feature type="transmembrane region" description="Helical" evidence="7">
    <location>
        <begin position="235"/>
        <end position="260"/>
    </location>
</feature>
<evidence type="ECO:0000256" key="2">
    <source>
        <dbReference type="ARBA" id="ARBA00022448"/>
    </source>
</evidence>
<evidence type="ECO:0000256" key="4">
    <source>
        <dbReference type="ARBA" id="ARBA00022692"/>
    </source>
</evidence>
<dbReference type="GO" id="GO:0071916">
    <property type="term" value="F:dipeptide transmembrane transporter activity"/>
    <property type="evidence" value="ECO:0007669"/>
    <property type="project" value="TreeGrafter"/>
</dbReference>
<name>A0A931F7Q1_9FIRM</name>
<dbReference type="Pfam" id="PF00528">
    <property type="entry name" value="BPD_transp_1"/>
    <property type="match status" value="1"/>
</dbReference>
<dbReference type="PANTHER" id="PTHR43163">
    <property type="entry name" value="DIPEPTIDE TRANSPORT SYSTEM PERMEASE PROTEIN DPPB-RELATED"/>
    <property type="match status" value="1"/>
</dbReference>
<sequence>MFSYIARRALLIFITVLGAIILLFILFQFMPGDMATILLGPRASEALIESYRVRMGLDQPVYIQIFRYLSNVLRGDLGTDVLNHLPVSSLILNVLPNTIILAFSAIFMACLIGIPLGVFSASNQGSFFDFLTGLLSISMITIPHFLAGILLLLIFAVYLGWFPAMGAGQSGDIFNQLYHLVLPATALGLGWVGYIARLTRATVLEELRADYVRTARSKGLQEKVVLYKHVLRCSIIPVIAVIGVGFGNLMGGAVLIEIVFHRPGLGYMIYRAIATRNFPVLQGGLIVAIFLYALANFAADLSYVFIDPRVRGE</sequence>
<gene>
    <name evidence="9" type="ORF">I0Q91_07500</name>
</gene>
<proteinExistence type="inferred from homology"/>
<dbReference type="Proteomes" id="UP000621436">
    <property type="component" value="Unassembled WGS sequence"/>
</dbReference>
<feature type="transmembrane region" description="Helical" evidence="7">
    <location>
        <begin position="177"/>
        <end position="196"/>
    </location>
</feature>
<organism evidence="9 10">
    <name type="scientific">Halonatronomonas betaini</name>
    <dbReference type="NCBI Taxonomy" id="2778430"/>
    <lineage>
        <taxon>Bacteria</taxon>
        <taxon>Bacillati</taxon>
        <taxon>Bacillota</taxon>
        <taxon>Clostridia</taxon>
        <taxon>Halanaerobiales</taxon>
        <taxon>Halarsenatibacteraceae</taxon>
        <taxon>Halonatronomonas</taxon>
    </lineage>
</organism>
<keyword evidence="5 7" id="KW-1133">Transmembrane helix</keyword>
<evidence type="ECO:0000256" key="6">
    <source>
        <dbReference type="ARBA" id="ARBA00023136"/>
    </source>
</evidence>
<evidence type="ECO:0000313" key="10">
    <source>
        <dbReference type="Proteomes" id="UP000621436"/>
    </source>
</evidence>
<evidence type="ECO:0000259" key="8">
    <source>
        <dbReference type="PROSITE" id="PS50928"/>
    </source>
</evidence>
<feature type="transmembrane region" description="Helical" evidence="7">
    <location>
        <begin position="280"/>
        <end position="306"/>
    </location>
</feature>
<feature type="transmembrane region" description="Helical" evidence="7">
    <location>
        <begin position="9"/>
        <end position="30"/>
    </location>
</feature>
<dbReference type="EMBL" id="JADPIE010000004">
    <property type="protein sequence ID" value="MBF8436916.1"/>
    <property type="molecule type" value="Genomic_DNA"/>
</dbReference>
<comment type="subcellular location">
    <subcellularLocation>
        <location evidence="1 7">Cell membrane</location>
        <topology evidence="1 7">Multi-pass membrane protein</topology>
    </subcellularLocation>
</comment>
<keyword evidence="3" id="KW-1003">Cell membrane</keyword>
<dbReference type="GO" id="GO:0005886">
    <property type="term" value="C:plasma membrane"/>
    <property type="evidence" value="ECO:0007669"/>
    <property type="project" value="UniProtKB-SubCell"/>
</dbReference>
<evidence type="ECO:0000313" key="9">
    <source>
        <dbReference type="EMBL" id="MBF8436916.1"/>
    </source>
</evidence>
<evidence type="ECO:0000256" key="5">
    <source>
        <dbReference type="ARBA" id="ARBA00022989"/>
    </source>
</evidence>
<comment type="similarity">
    <text evidence="7">Belongs to the binding-protein-dependent transport system permease family.</text>
</comment>
<protein>
    <submittedName>
        <fullName evidence="9">ABC transporter permease</fullName>
    </submittedName>
</protein>
<comment type="caution">
    <text evidence="9">The sequence shown here is derived from an EMBL/GenBank/DDBJ whole genome shotgun (WGS) entry which is preliminary data.</text>
</comment>
<dbReference type="CDD" id="cd06261">
    <property type="entry name" value="TM_PBP2"/>
    <property type="match status" value="1"/>
</dbReference>
<dbReference type="InterPro" id="IPR000515">
    <property type="entry name" value="MetI-like"/>
</dbReference>
<dbReference type="InterPro" id="IPR035906">
    <property type="entry name" value="MetI-like_sf"/>
</dbReference>
<dbReference type="PANTHER" id="PTHR43163:SF6">
    <property type="entry name" value="DIPEPTIDE TRANSPORT SYSTEM PERMEASE PROTEIN DPPB-RELATED"/>
    <property type="match status" value="1"/>
</dbReference>